<evidence type="ECO:0000313" key="3">
    <source>
        <dbReference type="Proteomes" id="UP001499988"/>
    </source>
</evidence>
<feature type="domain" description="MOSC" evidence="1">
    <location>
        <begin position="120"/>
        <end position="277"/>
    </location>
</feature>
<protein>
    <submittedName>
        <fullName evidence="2">MOSC N-terminal beta barrel domain-containing protein</fullName>
    </submittedName>
</protein>
<dbReference type="Pfam" id="PF03473">
    <property type="entry name" value="MOSC"/>
    <property type="match status" value="1"/>
</dbReference>
<accession>A0ABP9F726</accession>
<keyword evidence="3" id="KW-1185">Reference proteome</keyword>
<dbReference type="Pfam" id="PF03476">
    <property type="entry name" value="MOSC_N"/>
    <property type="match status" value="1"/>
</dbReference>
<dbReference type="InterPro" id="IPR011037">
    <property type="entry name" value="Pyrv_Knase-like_insert_dom_sf"/>
</dbReference>
<proteinExistence type="predicted"/>
<dbReference type="SUPFAM" id="SSF141673">
    <property type="entry name" value="MOSC N-terminal domain-like"/>
    <property type="match status" value="1"/>
</dbReference>
<organism evidence="2 3">
    <name type="scientific">Ferrimonas pelagia</name>
    <dbReference type="NCBI Taxonomy" id="1177826"/>
    <lineage>
        <taxon>Bacteria</taxon>
        <taxon>Pseudomonadati</taxon>
        <taxon>Pseudomonadota</taxon>
        <taxon>Gammaproteobacteria</taxon>
        <taxon>Alteromonadales</taxon>
        <taxon>Ferrimonadaceae</taxon>
        <taxon>Ferrimonas</taxon>
    </lineage>
</organism>
<evidence type="ECO:0000259" key="1">
    <source>
        <dbReference type="PROSITE" id="PS51340"/>
    </source>
</evidence>
<dbReference type="Proteomes" id="UP001499988">
    <property type="component" value="Unassembled WGS sequence"/>
</dbReference>
<reference evidence="3" key="1">
    <citation type="journal article" date="2019" name="Int. J. Syst. Evol. Microbiol.">
        <title>The Global Catalogue of Microorganisms (GCM) 10K type strain sequencing project: providing services to taxonomists for standard genome sequencing and annotation.</title>
        <authorList>
            <consortium name="The Broad Institute Genomics Platform"/>
            <consortium name="The Broad Institute Genome Sequencing Center for Infectious Disease"/>
            <person name="Wu L."/>
            <person name="Ma J."/>
        </authorList>
    </citation>
    <scope>NUCLEOTIDE SEQUENCE [LARGE SCALE GENOMIC DNA]</scope>
    <source>
        <strain evidence="3">JCM 18401</strain>
    </source>
</reference>
<gene>
    <name evidence="2" type="ORF">GCM10023333_30120</name>
</gene>
<dbReference type="SUPFAM" id="SSF50800">
    <property type="entry name" value="PK beta-barrel domain-like"/>
    <property type="match status" value="1"/>
</dbReference>
<name>A0ABP9F726_9GAMM</name>
<dbReference type="PROSITE" id="PS51340">
    <property type="entry name" value="MOSC"/>
    <property type="match status" value="1"/>
</dbReference>
<dbReference type="InterPro" id="IPR005302">
    <property type="entry name" value="MoCF_Sase_C"/>
</dbReference>
<dbReference type="PANTHER" id="PTHR14237">
    <property type="entry name" value="MOLYBDOPTERIN COFACTOR SULFURASE MOSC"/>
    <property type="match status" value="1"/>
</dbReference>
<sequence length="281" mass="31327">MRITDLYIYPVKSLQGIHLTHSSLSVTGLPWDRHWMLVDGNGRFVTQRQLPKMATIATALDDECLTLRCGEACLTLPLEQAQADLTPVRVWDSECQARDEGAVASAWFTQILGEFRGAPLRLVRFNRAQPRHIKAKYLHADEESHTEFADGFPFLIASQQSLDSLNAALVQAGDTPVGMERFRANIVVDAFTAPFDELFEHNLRHSDYQLAIRKPCERCPITTLDQITGERPNAKQPLRSLMTLNPLEKRGAYFGGNAILTGGVGANIRVGDLLECEPVQD</sequence>
<evidence type="ECO:0000313" key="2">
    <source>
        <dbReference type="EMBL" id="GAA4894906.1"/>
    </source>
</evidence>
<dbReference type="InterPro" id="IPR005303">
    <property type="entry name" value="MOCOS_middle"/>
</dbReference>
<dbReference type="PANTHER" id="PTHR14237:SF19">
    <property type="entry name" value="MITOCHONDRIAL AMIDOXIME REDUCING COMPONENT 1"/>
    <property type="match status" value="1"/>
</dbReference>
<dbReference type="EMBL" id="BAABJZ010000094">
    <property type="protein sequence ID" value="GAA4894906.1"/>
    <property type="molecule type" value="Genomic_DNA"/>
</dbReference>
<dbReference type="RefSeq" id="WP_345336269.1">
    <property type="nucleotide sequence ID" value="NZ_BAABJZ010000094.1"/>
</dbReference>
<comment type="caution">
    <text evidence="2">The sequence shown here is derived from an EMBL/GenBank/DDBJ whole genome shotgun (WGS) entry which is preliminary data.</text>
</comment>